<feature type="compositionally biased region" description="Low complexity" evidence="1">
    <location>
        <begin position="97"/>
        <end position="111"/>
    </location>
</feature>
<gene>
    <name evidence="2" type="ORF">VFH_I199200</name>
</gene>
<dbReference type="EMBL" id="OX451735">
    <property type="protein sequence ID" value="CAI8595610.1"/>
    <property type="molecule type" value="Genomic_DNA"/>
</dbReference>
<feature type="compositionally biased region" description="Pro residues" evidence="1">
    <location>
        <begin position="29"/>
        <end position="40"/>
    </location>
</feature>
<feature type="region of interest" description="Disordered" evidence="1">
    <location>
        <begin position="61"/>
        <end position="113"/>
    </location>
</feature>
<evidence type="ECO:0000313" key="3">
    <source>
        <dbReference type="Proteomes" id="UP001157006"/>
    </source>
</evidence>
<evidence type="ECO:0000256" key="1">
    <source>
        <dbReference type="SAM" id="MobiDB-lite"/>
    </source>
</evidence>
<name>A0AAV0ZAG7_VICFA</name>
<dbReference type="Proteomes" id="UP001157006">
    <property type="component" value="Chromosome 1S"/>
</dbReference>
<sequence length="137" mass="14691">MASPVGMYDVSPFQHSTEMSVQARWPHVPNAPPSSIPPSMPLHQQETDVNVNQLPEELGLVETSNSTASKTSSKGIINKTPSEKTSTDVAAKVDVQNGNNSKSNNQNASSSYRTQKVVILCNQRKQKITATGTGNPS</sequence>
<feature type="compositionally biased region" description="Low complexity" evidence="1">
    <location>
        <begin position="63"/>
        <end position="74"/>
    </location>
</feature>
<keyword evidence="3" id="KW-1185">Reference proteome</keyword>
<feature type="region of interest" description="Disordered" evidence="1">
    <location>
        <begin position="25"/>
        <end position="45"/>
    </location>
</feature>
<evidence type="ECO:0000313" key="2">
    <source>
        <dbReference type="EMBL" id="CAI8595610.1"/>
    </source>
</evidence>
<protein>
    <submittedName>
        <fullName evidence="2">Uncharacterized protein</fullName>
    </submittedName>
</protein>
<proteinExistence type="predicted"/>
<reference evidence="2 3" key="1">
    <citation type="submission" date="2023-01" db="EMBL/GenBank/DDBJ databases">
        <authorList>
            <person name="Kreplak J."/>
        </authorList>
    </citation>
    <scope>NUCLEOTIDE SEQUENCE [LARGE SCALE GENOMIC DNA]</scope>
</reference>
<organism evidence="2 3">
    <name type="scientific">Vicia faba</name>
    <name type="common">Broad bean</name>
    <name type="synonym">Faba vulgaris</name>
    <dbReference type="NCBI Taxonomy" id="3906"/>
    <lineage>
        <taxon>Eukaryota</taxon>
        <taxon>Viridiplantae</taxon>
        <taxon>Streptophyta</taxon>
        <taxon>Embryophyta</taxon>
        <taxon>Tracheophyta</taxon>
        <taxon>Spermatophyta</taxon>
        <taxon>Magnoliopsida</taxon>
        <taxon>eudicotyledons</taxon>
        <taxon>Gunneridae</taxon>
        <taxon>Pentapetalae</taxon>
        <taxon>rosids</taxon>
        <taxon>fabids</taxon>
        <taxon>Fabales</taxon>
        <taxon>Fabaceae</taxon>
        <taxon>Papilionoideae</taxon>
        <taxon>50 kb inversion clade</taxon>
        <taxon>NPAAA clade</taxon>
        <taxon>Hologalegina</taxon>
        <taxon>IRL clade</taxon>
        <taxon>Fabeae</taxon>
        <taxon>Vicia</taxon>
    </lineage>
</organism>
<dbReference type="AlphaFoldDB" id="A0AAV0ZAG7"/>
<accession>A0AAV0ZAG7</accession>